<protein>
    <submittedName>
        <fullName evidence="1">7652_t:CDS:1</fullName>
    </submittedName>
</protein>
<evidence type="ECO:0000313" key="2">
    <source>
        <dbReference type="Proteomes" id="UP000789702"/>
    </source>
</evidence>
<evidence type="ECO:0000313" key="1">
    <source>
        <dbReference type="EMBL" id="CAG8576742.1"/>
    </source>
</evidence>
<dbReference type="Proteomes" id="UP000789702">
    <property type="component" value="Unassembled WGS sequence"/>
</dbReference>
<name>A0ACA9MAD8_9GLOM</name>
<dbReference type="EMBL" id="CAJVPU010007798">
    <property type="protein sequence ID" value="CAG8576742.1"/>
    <property type="molecule type" value="Genomic_DNA"/>
</dbReference>
<sequence length="277" mass="31730">MSESSTRIVSALYMYPVKSCKGIEIKSWKVGQYGFKYDRYWMIIDEKYQVVTQREHAKLVLITPKIEEVDSEDESKGGDLVLSAPDMEELCLPLLPDQDNCIKYKATIWEDTLDVCDCGEESSKWITKFLGCSARIVFKFGARFVARNIPKEISHQPKIALTDGYPFFMFSEESLNDLNKRLSTPIDARHFRPNIVVRGCNGPFEEDTWKKIIIGNDKENVFFVACRCTRCVVTNINPDTGEINKQILKTLQSYRRVDAGAKYFACFGMNAIHTRNA</sequence>
<reference evidence="1" key="1">
    <citation type="submission" date="2021-06" db="EMBL/GenBank/DDBJ databases">
        <authorList>
            <person name="Kallberg Y."/>
            <person name="Tangrot J."/>
            <person name="Rosling A."/>
        </authorList>
    </citation>
    <scope>NUCLEOTIDE SEQUENCE</scope>
    <source>
        <strain evidence="1">IL203A</strain>
    </source>
</reference>
<gene>
    <name evidence="1" type="ORF">DHETER_LOCUS6296</name>
</gene>
<comment type="caution">
    <text evidence="1">The sequence shown here is derived from an EMBL/GenBank/DDBJ whole genome shotgun (WGS) entry which is preliminary data.</text>
</comment>
<accession>A0ACA9MAD8</accession>
<proteinExistence type="predicted"/>
<organism evidence="1 2">
    <name type="scientific">Dentiscutata heterogama</name>
    <dbReference type="NCBI Taxonomy" id="1316150"/>
    <lineage>
        <taxon>Eukaryota</taxon>
        <taxon>Fungi</taxon>
        <taxon>Fungi incertae sedis</taxon>
        <taxon>Mucoromycota</taxon>
        <taxon>Glomeromycotina</taxon>
        <taxon>Glomeromycetes</taxon>
        <taxon>Diversisporales</taxon>
        <taxon>Gigasporaceae</taxon>
        <taxon>Dentiscutata</taxon>
    </lineage>
</organism>
<keyword evidence="2" id="KW-1185">Reference proteome</keyword>